<dbReference type="Gramene" id="PNT65850">
    <property type="protein sequence ID" value="PNT65850"/>
    <property type="gene ID" value="BRADI_3g03524v3"/>
</dbReference>
<feature type="signal peptide" evidence="1">
    <location>
        <begin position="1"/>
        <end position="22"/>
    </location>
</feature>
<dbReference type="OrthoDB" id="717421at2759"/>
<evidence type="ECO:0000313" key="4">
    <source>
        <dbReference type="Proteomes" id="UP000008810"/>
    </source>
</evidence>
<protein>
    <recommendedName>
        <fullName evidence="5">Knottin scorpion toxin-like domain-containing protein</fullName>
    </recommendedName>
</protein>
<name>A0A2K2CV03_BRADI</name>
<accession>A0A2K2CV03</accession>
<dbReference type="InParanoid" id="A0A2K2CV03"/>
<evidence type="ECO:0000313" key="2">
    <source>
        <dbReference type="EMBL" id="PNT65850.1"/>
    </source>
</evidence>
<evidence type="ECO:0000313" key="3">
    <source>
        <dbReference type="EnsemblPlants" id="PNT65850"/>
    </source>
</evidence>
<organism evidence="2">
    <name type="scientific">Brachypodium distachyon</name>
    <name type="common">Purple false brome</name>
    <name type="synonym">Trachynia distachya</name>
    <dbReference type="NCBI Taxonomy" id="15368"/>
    <lineage>
        <taxon>Eukaryota</taxon>
        <taxon>Viridiplantae</taxon>
        <taxon>Streptophyta</taxon>
        <taxon>Embryophyta</taxon>
        <taxon>Tracheophyta</taxon>
        <taxon>Spermatophyta</taxon>
        <taxon>Magnoliopsida</taxon>
        <taxon>Liliopsida</taxon>
        <taxon>Poales</taxon>
        <taxon>Poaceae</taxon>
        <taxon>BOP clade</taxon>
        <taxon>Pooideae</taxon>
        <taxon>Stipodae</taxon>
        <taxon>Brachypodieae</taxon>
        <taxon>Brachypodium</taxon>
    </lineage>
</organism>
<reference evidence="2 3" key="1">
    <citation type="journal article" date="2010" name="Nature">
        <title>Genome sequencing and analysis of the model grass Brachypodium distachyon.</title>
        <authorList>
            <consortium name="International Brachypodium Initiative"/>
        </authorList>
    </citation>
    <scope>NUCLEOTIDE SEQUENCE [LARGE SCALE GENOMIC DNA]</scope>
    <source>
        <strain evidence="2 3">Bd21</strain>
    </source>
</reference>
<reference evidence="2" key="2">
    <citation type="submission" date="2017-06" db="EMBL/GenBank/DDBJ databases">
        <title>WGS assembly of Brachypodium distachyon.</title>
        <authorList>
            <consortium name="The International Brachypodium Initiative"/>
            <person name="Lucas S."/>
            <person name="Harmon-Smith M."/>
            <person name="Lail K."/>
            <person name="Tice H."/>
            <person name="Grimwood J."/>
            <person name="Bruce D."/>
            <person name="Barry K."/>
            <person name="Shu S."/>
            <person name="Lindquist E."/>
            <person name="Wang M."/>
            <person name="Pitluck S."/>
            <person name="Vogel J.P."/>
            <person name="Garvin D.F."/>
            <person name="Mockler T.C."/>
            <person name="Schmutz J."/>
            <person name="Rokhsar D."/>
            <person name="Bevan M.W."/>
        </authorList>
    </citation>
    <scope>NUCLEOTIDE SEQUENCE</scope>
    <source>
        <strain evidence="2">Bd21</strain>
    </source>
</reference>
<keyword evidence="4" id="KW-1185">Reference proteome</keyword>
<evidence type="ECO:0008006" key="5">
    <source>
        <dbReference type="Google" id="ProtNLM"/>
    </source>
</evidence>
<dbReference type="EMBL" id="CM000882">
    <property type="protein sequence ID" value="PNT65850.1"/>
    <property type="molecule type" value="Genomic_DNA"/>
</dbReference>
<gene>
    <name evidence="2" type="ORF">BRADI_3g03524v3</name>
</gene>
<dbReference type="EnsemblPlants" id="PNT65850">
    <property type="protein sequence ID" value="PNT65850"/>
    <property type="gene ID" value="BRADI_3g03524v3"/>
</dbReference>
<keyword evidence="1" id="KW-0732">Signal</keyword>
<feature type="chain" id="PRO_5036043284" description="Knottin scorpion toxin-like domain-containing protein" evidence="1">
    <location>
        <begin position="23"/>
        <end position="98"/>
    </location>
</feature>
<dbReference type="Proteomes" id="UP000008810">
    <property type="component" value="Chromosome 3"/>
</dbReference>
<sequence>MNSTRVLELLVALLAMYSTTLLSCHAAGRNSAAVPSDLVDWTKVCTVAKGCAPMPHPQPNHDDFCKAYCLTLGFDPQQSYCNSDFGGSCCCVKRSSGK</sequence>
<evidence type="ECO:0000256" key="1">
    <source>
        <dbReference type="SAM" id="SignalP"/>
    </source>
</evidence>
<dbReference type="AlphaFoldDB" id="A0A2K2CV03"/>
<reference evidence="3" key="3">
    <citation type="submission" date="2018-08" db="UniProtKB">
        <authorList>
            <consortium name="EnsemblPlants"/>
        </authorList>
    </citation>
    <scope>IDENTIFICATION</scope>
    <source>
        <strain evidence="3">cv. Bd21</strain>
    </source>
</reference>
<proteinExistence type="predicted"/>
<dbReference type="PROSITE" id="PS51257">
    <property type="entry name" value="PROKAR_LIPOPROTEIN"/>
    <property type="match status" value="1"/>
</dbReference>